<dbReference type="Gene3D" id="3.40.50.12370">
    <property type="match status" value="1"/>
</dbReference>
<gene>
    <name evidence="1" type="ORF">KE626_25370</name>
</gene>
<keyword evidence="2" id="KW-1185">Reference proteome</keyword>
<dbReference type="RefSeq" id="WP_211975818.1">
    <property type="nucleotide sequence ID" value="NZ_CBFHAM010000002.1"/>
</dbReference>
<proteinExistence type="predicted"/>
<comment type="caution">
    <text evidence="1">The sequence shown here is derived from an EMBL/GenBank/DDBJ whole genome shotgun (WGS) entry which is preliminary data.</text>
</comment>
<dbReference type="SUPFAM" id="SSF52402">
    <property type="entry name" value="Adenine nucleotide alpha hydrolases-like"/>
    <property type="match status" value="2"/>
</dbReference>
<sequence>MQKIIAILDGLRFSESTLHYAILIAQRQNAHLTGVFCNDFTYNSFNLYELLKAGTDQAVIRQLEAADEVKREVSAATFEASCQKAGIAYSVHRNTNISLQVALEESIYADLLIIDARETFVHDKISPPTRYIRDLLADVQCPVLIVPGQVWVPSAFNNITNIVLLYDGEPSSVYAIKMYSYLLPFLQTLPTTVLSVNAEGNHLVNKHLVKDFIEKHFPDAVYKVMEGVPEKEILNYMIHQQKGTVAVLGAYRRSTVSRWFRESMADVLMQELSFPLFIAHNK</sequence>
<accession>A0ABS5J6I7</accession>
<name>A0ABS5J6I7_9BACT</name>
<reference evidence="1 2" key="1">
    <citation type="submission" date="2021-04" db="EMBL/GenBank/DDBJ databases">
        <title>Chitinophaga sp. nov., isolated from the rhizosphere soil.</title>
        <authorList>
            <person name="He S."/>
        </authorList>
    </citation>
    <scope>NUCLEOTIDE SEQUENCE [LARGE SCALE GENOMIC DNA]</scope>
    <source>
        <strain evidence="1 2">2R12</strain>
    </source>
</reference>
<evidence type="ECO:0000313" key="1">
    <source>
        <dbReference type="EMBL" id="MBS0030681.1"/>
    </source>
</evidence>
<dbReference type="EMBL" id="JAGTXB010000016">
    <property type="protein sequence ID" value="MBS0030681.1"/>
    <property type="molecule type" value="Genomic_DNA"/>
</dbReference>
<organism evidence="1 2">
    <name type="scientific">Chitinophaga hostae</name>
    <dbReference type="NCBI Taxonomy" id="2831022"/>
    <lineage>
        <taxon>Bacteria</taxon>
        <taxon>Pseudomonadati</taxon>
        <taxon>Bacteroidota</taxon>
        <taxon>Chitinophagia</taxon>
        <taxon>Chitinophagales</taxon>
        <taxon>Chitinophagaceae</taxon>
        <taxon>Chitinophaga</taxon>
    </lineage>
</organism>
<dbReference type="Proteomes" id="UP000676386">
    <property type="component" value="Unassembled WGS sequence"/>
</dbReference>
<evidence type="ECO:0000313" key="2">
    <source>
        <dbReference type="Proteomes" id="UP000676386"/>
    </source>
</evidence>
<protein>
    <submittedName>
        <fullName evidence="1">Universal stress protein</fullName>
    </submittedName>
</protein>